<feature type="signal peptide" evidence="1">
    <location>
        <begin position="1"/>
        <end position="21"/>
    </location>
</feature>
<feature type="domain" description="Ice-binding protein C-terminal" evidence="2">
    <location>
        <begin position="181"/>
        <end position="204"/>
    </location>
</feature>
<gene>
    <name evidence="3" type="ORF">PQR62_03985</name>
</gene>
<dbReference type="EMBL" id="JAQQFM010000002">
    <property type="protein sequence ID" value="MFL9923411.1"/>
    <property type="molecule type" value="Genomic_DNA"/>
</dbReference>
<dbReference type="InterPro" id="IPR013424">
    <property type="entry name" value="Ice-binding_C"/>
</dbReference>
<proteinExistence type="predicted"/>
<accession>A0ABW9A3H9</accession>
<evidence type="ECO:0000313" key="4">
    <source>
        <dbReference type="Proteomes" id="UP001629246"/>
    </source>
</evidence>
<reference evidence="3 4" key="1">
    <citation type="journal article" date="2024" name="Chem. Sci.">
        <title>Discovery of megapolipeptins by genome mining of a Burkholderiales bacteria collection.</title>
        <authorList>
            <person name="Paulo B.S."/>
            <person name="Recchia M.J.J."/>
            <person name="Lee S."/>
            <person name="Fergusson C.H."/>
            <person name="Romanowski S.B."/>
            <person name="Hernandez A."/>
            <person name="Krull N."/>
            <person name="Liu D.Y."/>
            <person name="Cavanagh H."/>
            <person name="Bos A."/>
            <person name="Gray C.A."/>
            <person name="Murphy B.T."/>
            <person name="Linington R.G."/>
            <person name="Eustaquio A.S."/>
        </authorList>
    </citation>
    <scope>NUCLEOTIDE SEQUENCE [LARGE SCALE GENOMIC DNA]</scope>
    <source>
        <strain evidence="3 4">RL21-008-BIB-A</strain>
    </source>
</reference>
<sequence>MSFKKFMLAALVFVIGSAANASVISFDDLSARTLFSSQGISNSYQGDVWSSSGNASTGWASATTVNRVSGESLTPVSGSSYAWNWSGVQSLYISFAQLTDVTGAYFANLGSSYSANASTIQLFAYDASNSLIASSSILNLTNAFQYLESDFSGVSKLEIRANAVSKWFLVDSIVLNQNPAAVPEPGTVALLGLGLLGLLAGRRRRKAD</sequence>
<evidence type="ECO:0000256" key="1">
    <source>
        <dbReference type="SAM" id="SignalP"/>
    </source>
</evidence>
<organism evidence="3 4">
    <name type="scientific">Herbaspirillum lusitanum</name>
    <dbReference type="NCBI Taxonomy" id="213312"/>
    <lineage>
        <taxon>Bacteria</taxon>
        <taxon>Pseudomonadati</taxon>
        <taxon>Pseudomonadota</taxon>
        <taxon>Betaproteobacteria</taxon>
        <taxon>Burkholderiales</taxon>
        <taxon>Oxalobacteraceae</taxon>
        <taxon>Herbaspirillum</taxon>
    </lineage>
</organism>
<feature type="chain" id="PRO_5045341743" evidence="1">
    <location>
        <begin position="22"/>
        <end position="208"/>
    </location>
</feature>
<name>A0ABW9A3H9_9BURK</name>
<evidence type="ECO:0000259" key="2">
    <source>
        <dbReference type="Pfam" id="PF07589"/>
    </source>
</evidence>
<keyword evidence="1" id="KW-0732">Signal</keyword>
<dbReference type="NCBIfam" id="TIGR02595">
    <property type="entry name" value="PEP_CTERM"/>
    <property type="match status" value="1"/>
</dbReference>
<dbReference type="Proteomes" id="UP001629246">
    <property type="component" value="Unassembled WGS sequence"/>
</dbReference>
<evidence type="ECO:0000313" key="3">
    <source>
        <dbReference type="EMBL" id="MFL9923411.1"/>
    </source>
</evidence>
<dbReference type="RefSeq" id="WP_408155042.1">
    <property type="nucleotide sequence ID" value="NZ_JAQQFM010000002.1"/>
</dbReference>
<protein>
    <submittedName>
        <fullName evidence="3">PEP-CTERM sorting domain-containing protein</fullName>
    </submittedName>
</protein>
<keyword evidence="4" id="KW-1185">Reference proteome</keyword>
<dbReference type="Pfam" id="PF07589">
    <property type="entry name" value="PEP-CTERM"/>
    <property type="match status" value="1"/>
</dbReference>
<comment type="caution">
    <text evidence="3">The sequence shown here is derived from an EMBL/GenBank/DDBJ whole genome shotgun (WGS) entry which is preliminary data.</text>
</comment>